<dbReference type="GO" id="GO:0016740">
    <property type="term" value="F:transferase activity"/>
    <property type="evidence" value="ECO:0007669"/>
    <property type="project" value="UniProtKB-KW"/>
</dbReference>
<reference evidence="1 2" key="1">
    <citation type="submission" date="2019-04" db="EMBL/GenBank/DDBJ databases">
        <title>Taxonomy of novel Haliea sp. from mangrove soil of West Coast of India.</title>
        <authorList>
            <person name="Verma A."/>
            <person name="Kumar P."/>
            <person name="Krishnamurthi S."/>
        </authorList>
    </citation>
    <scope>NUCLEOTIDE SEQUENCE [LARGE SCALE GENOMIC DNA]</scope>
    <source>
        <strain evidence="1 2">SAOS-164</strain>
    </source>
</reference>
<dbReference type="SUPFAM" id="SSF52540">
    <property type="entry name" value="P-loop containing nucleoside triphosphate hydrolases"/>
    <property type="match status" value="1"/>
</dbReference>
<dbReference type="Proteomes" id="UP000298050">
    <property type="component" value="Unassembled WGS sequence"/>
</dbReference>
<accession>A0A4Z0LX34</accession>
<proteinExistence type="predicted"/>
<keyword evidence="1" id="KW-0808">Transferase</keyword>
<keyword evidence="2" id="KW-1185">Reference proteome</keyword>
<dbReference type="Gene3D" id="3.40.50.300">
    <property type="entry name" value="P-loop containing nucleotide triphosphate hydrolases"/>
    <property type="match status" value="1"/>
</dbReference>
<dbReference type="InterPro" id="IPR027417">
    <property type="entry name" value="P-loop_NTPase"/>
</dbReference>
<dbReference type="AlphaFoldDB" id="A0A4Z0LX34"/>
<name>A0A4Z0LX34_9GAMM</name>
<dbReference type="Pfam" id="PF07931">
    <property type="entry name" value="CPT"/>
    <property type="match status" value="1"/>
</dbReference>
<protein>
    <submittedName>
        <fullName evidence="1">Chloramphenicol phosphotransferase</fullName>
    </submittedName>
</protein>
<gene>
    <name evidence="1" type="ORF">E4634_16935</name>
</gene>
<organism evidence="1 2">
    <name type="scientific">Mangrovimicrobium sediminis</name>
    <dbReference type="NCBI Taxonomy" id="2562682"/>
    <lineage>
        <taxon>Bacteria</taxon>
        <taxon>Pseudomonadati</taxon>
        <taxon>Pseudomonadota</taxon>
        <taxon>Gammaproteobacteria</taxon>
        <taxon>Cellvibrionales</taxon>
        <taxon>Halieaceae</taxon>
        <taxon>Mangrovimicrobium</taxon>
    </lineage>
</organism>
<evidence type="ECO:0000313" key="2">
    <source>
        <dbReference type="Proteomes" id="UP000298050"/>
    </source>
</evidence>
<dbReference type="OrthoDB" id="67453at2"/>
<dbReference type="RefSeq" id="WP_135445844.1">
    <property type="nucleotide sequence ID" value="NZ_SRLE01000012.1"/>
</dbReference>
<dbReference type="EMBL" id="SRLE01000012">
    <property type="protein sequence ID" value="TGD71800.1"/>
    <property type="molecule type" value="Genomic_DNA"/>
</dbReference>
<sequence length="226" mass="25419">MAGQIIIVTGTSGSGKSTACELFAKRSQDFWLLFGIDHFLAGSFPAKYGHHGPLCAQGFQAVPVDEGDPDGALRWQFGEWGTRAFAAFHEWVAAASRAECNIIIDHLMLLDPPILQDCIWRLRDLPVTLVSLKPPYEVLMERIASRKMDKKMPTAEFADDDPVKRIIERLGRLRPWFYEASYANDINDLEIDTSQHDPEAVCEQIEARLSQGPGEAFAALRERYPR</sequence>
<evidence type="ECO:0000313" key="1">
    <source>
        <dbReference type="EMBL" id="TGD71800.1"/>
    </source>
</evidence>
<comment type="caution">
    <text evidence="1">The sequence shown here is derived from an EMBL/GenBank/DDBJ whole genome shotgun (WGS) entry which is preliminary data.</text>
</comment>